<evidence type="ECO:0000313" key="2">
    <source>
        <dbReference type="Proteomes" id="UP000315983"/>
    </source>
</evidence>
<dbReference type="Proteomes" id="UP000315983">
    <property type="component" value="Unassembled WGS sequence"/>
</dbReference>
<dbReference type="GeneID" id="93770423"/>
<comment type="caution">
    <text evidence="1">The sequence shown here is derived from an EMBL/GenBank/DDBJ whole genome shotgun (WGS) entry which is preliminary data.</text>
</comment>
<name>A0A542XJJ6_SALAC</name>
<evidence type="ECO:0000313" key="1">
    <source>
        <dbReference type="EMBL" id="TQL36028.1"/>
    </source>
</evidence>
<sequence>MHTRWMSAIFVNNGLVVSGQLGVWYGRITDNTNGTYQSRAQHRAEDSGRAADLHVPGGAYRSRGNGYLALGRGWHNHGNDSECAPYTYTSSATILAGFRARDVVVFDEAYGAGFEMTDNP</sequence>
<dbReference type="EMBL" id="VFOL01000001">
    <property type="protein sequence ID" value="TQL36028.1"/>
    <property type="molecule type" value="Genomic_DNA"/>
</dbReference>
<protein>
    <submittedName>
        <fullName evidence="1">Uncharacterized protein</fullName>
    </submittedName>
</protein>
<reference evidence="1 2" key="1">
    <citation type="submission" date="2019-06" db="EMBL/GenBank/DDBJ databases">
        <title>Sequencing the genomes of 1000 actinobacteria strains.</title>
        <authorList>
            <person name="Klenk H.-P."/>
        </authorList>
    </citation>
    <scope>NUCLEOTIDE SEQUENCE [LARGE SCALE GENOMIC DNA]</scope>
    <source>
        <strain evidence="1 2">DSM 44819</strain>
    </source>
</reference>
<gene>
    <name evidence="1" type="ORF">FB564_1105</name>
</gene>
<organism evidence="1 2">
    <name type="scientific">Salinispora arenicola</name>
    <dbReference type="NCBI Taxonomy" id="168697"/>
    <lineage>
        <taxon>Bacteria</taxon>
        <taxon>Bacillati</taxon>
        <taxon>Actinomycetota</taxon>
        <taxon>Actinomycetes</taxon>
        <taxon>Micromonosporales</taxon>
        <taxon>Micromonosporaceae</taxon>
        <taxon>Salinispora</taxon>
    </lineage>
</organism>
<accession>A0A542XJJ6</accession>
<proteinExistence type="predicted"/>
<dbReference type="RefSeq" id="WP_032715043.1">
    <property type="nucleotide sequence ID" value="NZ_BOQM01000042.1"/>
</dbReference>
<dbReference type="AlphaFoldDB" id="A0A542XJJ6"/>